<evidence type="ECO:0000256" key="5">
    <source>
        <dbReference type="ARBA" id="ARBA00022824"/>
    </source>
</evidence>
<protein>
    <recommendedName>
        <fullName evidence="11">Reticulocalbin-3</fullName>
    </recommendedName>
</protein>
<keyword evidence="4" id="KW-0677">Repeat</keyword>
<name>A0A7R9DLM9_TIMPO</name>
<feature type="domain" description="EF-hand" evidence="14">
    <location>
        <begin position="80"/>
        <end position="115"/>
    </location>
</feature>
<dbReference type="GO" id="GO:0005788">
    <property type="term" value="C:endoplasmic reticulum lumen"/>
    <property type="evidence" value="ECO:0007669"/>
    <property type="project" value="UniProtKB-SubCell"/>
</dbReference>
<comment type="function">
    <text evidence="9">Probable molecular chaperone assisting protein biosynthesis and transport in the endoplasmic reticulum. Required for the proper biosynthesis and transport of pulmonary surfactant-associated protein A/SP-A, pulmonary surfactant-associated protein D/SP-D and the lipid transporter ABCA3. By regulating both the proper expression and the degradation through the endoplasmic reticulum-associated protein degradation pathway of these proteins plays a crucial role in pulmonary surfactant homeostasis. Has an anti-fibrotic activity by negatively regulating the secretion of type I and type III collagens. This calcium-binding protein also transiently associates with immature PCSK6 and regulates its secretion.</text>
</comment>
<keyword evidence="7" id="KW-0325">Glycoprotein</keyword>
<accession>A0A7R9DLM9</accession>
<organism evidence="15">
    <name type="scientific">Timema poppense</name>
    <name type="common">Walking stick</name>
    <dbReference type="NCBI Taxonomy" id="170557"/>
    <lineage>
        <taxon>Eukaryota</taxon>
        <taxon>Metazoa</taxon>
        <taxon>Ecdysozoa</taxon>
        <taxon>Arthropoda</taxon>
        <taxon>Hexapoda</taxon>
        <taxon>Insecta</taxon>
        <taxon>Pterygota</taxon>
        <taxon>Neoptera</taxon>
        <taxon>Polyneoptera</taxon>
        <taxon>Phasmatodea</taxon>
        <taxon>Timematodea</taxon>
        <taxon>Timematoidea</taxon>
        <taxon>Timematidae</taxon>
        <taxon>Timema</taxon>
    </lineage>
</organism>
<evidence type="ECO:0000256" key="4">
    <source>
        <dbReference type="ARBA" id="ARBA00022737"/>
    </source>
</evidence>
<dbReference type="GO" id="GO:0015031">
    <property type="term" value="P:protein transport"/>
    <property type="evidence" value="ECO:0007669"/>
    <property type="project" value="UniProtKB-ARBA"/>
</dbReference>
<keyword evidence="5" id="KW-0256">Endoplasmic reticulum</keyword>
<evidence type="ECO:0000256" key="10">
    <source>
        <dbReference type="ARBA" id="ARBA00063143"/>
    </source>
</evidence>
<feature type="domain" description="EF-hand" evidence="14">
    <location>
        <begin position="167"/>
        <end position="202"/>
    </location>
</feature>
<dbReference type="InterPro" id="IPR002048">
    <property type="entry name" value="EF_hand_dom"/>
</dbReference>
<feature type="domain" description="EF-hand" evidence="14">
    <location>
        <begin position="292"/>
        <end position="327"/>
    </location>
</feature>
<comment type="subunit">
    <text evidence="10">Interacts with PCSK6 (immature form including the propeptide); probably involved in the maturation and the secretion of PCSK6.</text>
</comment>
<feature type="chain" id="PRO_5030688500" description="Reticulocalbin-3" evidence="13">
    <location>
        <begin position="25"/>
        <end position="346"/>
    </location>
</feature>
<evidence type="ECO:0000256" key="1">
    <source>
        <dbReference type="ARBA" id="ARBA00004319"/>
    </source>
</evidence>
<evidence type="ECO:0000256" key="11">
    <source>
        <dbReference type="ARBA" id="ARBA00072696"/>
    </source>
</evidence>
<dbReference type="InterPro" id="IPR018247">
    <property type="entry name" value="EF_Hand_1_Ca_BS"/>
</dbReference>
<keyword evidence="3 13" id="KW-0732">Signal</keyword>
<feature type="region of interest" description="Disordered" evidence="12">
    <location>
        <begin position="22"/>
        <end position="45"/>
    </location>
</feature>
<evidence type="ECO:0000256" key="6">
    <source>
        <dbReference type="ARBA" id="ARBA00022837"/>
    </source>
</evidence>
<dbReference type="GO" id="GO:0005509">
    <property type="term" value="F:calcium ion binding"/>
    <property type="evidence" value="ECO:0007669"/>
    <property type="project" value="InterPro"/>
</dbReference>
<sequence length="346" mass="39448">MPISKGLFISVLVILGSPCSPSPASPHIHQHHREREQDGGYSPLDHNHIVDGAHYSEFDHEAILGSVKEAEEFDHLEPEEAKRRLSILVKKMDLDKDGGITRNELHAWILRSFSMLSKEESQDRFEDADENQDGVVTWGEYVADTYGVRGSEEEDDEPEFGEDTEDKLISDDRIMFRAADGNNDGLLDKLEFVKFTHPEEHPEMLPVILEQTLAEKDSDQDGSISFQEYIGQRVVFLYLYSPLPFVSEGRQHDKEWLLTEKDKFDQELDKDSDGRLNPAEILSWVVPSNDEIAQEEVDHLFASSDDDHDNVLSPNEVLDHHDIFVGSEATDYGDHLHNIHGFEDEL</sequence>
<evidence type="ECO:0000256" key="8">
    <source>
        <dbReference type="ARBA" id="ARBA00023186"/>
    </source>
</evidence>
<dbReference type="EMBL" id="OD012484">
    <property type="protein sequence ID" value="CAD7417006.1"/>
    <property type="molecule type" value="Genomic_DNA"/>
</dbReference>
<evidence type="ECO:0000256" key="9">
    <source>
        <dbReference type="ARBA" id="ARBA00056975"/>
    </source>
</evidence>
<reference evidence="15" key="1">
    <citation type="submission" date="2020-11" db="EMBL/GenBank/DDBJ databases">
        <authorList>
            <person name="Tran Van P."/>
        </authorList>
    </citation>
    <scope>NUCLEOTIDE SEQUENCE</scope>
</reference>
<dbReference type="FunFam" id="1.10.238.10:FF:000104">
    <property type="entry name" value="calumenin isoform X1"/>
    <property type="match status" value="1"/>
</dbReference>
<feature type="domain" description="EF-hand" evidence="14">
    <location>
        <begin position="116"/>
        <end position="151"/>
    </location>
</feature>
<evidence type="ECO:0000256" key="3">
    <source>
        <dbReference type="ARBA" id="ARBA00022729"/>
    </source>
</evidence>
<evidence type="ECO:0000259" key="14">
    <source>
        <dbReference type="PROSITE" id="PS50222"/>
    </source>
</evidence>
<evidence type="ECO:0000313" key="15">
    <source>
        <dbReference type="EMBL" id="CAD7417006.1"/>
    </source>
</evidence>
<dbReference type="PROSITE" id="PS00018">
    <property type="entry name" value="EF_HAND_1"/>
    <property type="match status" value="5"/>
</dbReference>
<dbReference type="Pfam" id="PF13202">
    <property type="entry name" value="EF-hand_5"/>
    <property type="match status" value="1"/>
</dbReference>
<evidence type="ECO:0000256" key="7">
    <source>
        <dbReference type="ARBA" id="ARBA00023180"/>
    </source>
</evidence>
<keyword evidence="6" id="KW-0106">Calcium</keyword>
<feature type="signal peptide" evidence="13">
    <location>
        <begin position="1"/>
        <end position="24"/>
    </location>
</feature>
<dbReference type="AlphaFoldDB" id="A0A7R9DLM9"/>
<evidence type="ECO:0000256" key="12">
    <source>
        <dbReference type="SAM" id="MobiDB-lite"/>
    </source>
</evidence>
<dbReference type="Gene3D" id="1.10.238.10">
    <property type="entry name" value="EF-hand"/>
    <property type="match status" value="3"/>
</dbReference>
<dbReference type="PANTHER" id="PTHR10827">
    <property type="entry name" value="RETICULOCALBIN"/>
    <property type="match status" value="1"/>
</dbReference>
<gene>
    <name evidence="15" type="ORF">TPSB3V08_LOCUS11457</name>
</gene>
<dbReference type="InterPro" id="IPR011992">
    <property type="entry name" value="EF-hand-dom_pair"/>
</dbReference>
<dbReference type="PROSITE" id="PS50222">
    <property type="entry name" value="EF_HAND_2"/>
    <property type="match status" value="4"/>
</dbReference>
<evidence type="ECO:0000256" key="2">
    <source>
        <dbReference type="ARBA" id="ARBA00022723"/>
    </source>
</evidence>
<dbReference type="Pfam" id="PF13499">
    <property type="entry name" value="EF-hand_7"/>
    <property type="match status" value="1"/>
</dbReference>
<keyword evidence="2" id="KW-0479">Metal-binding</keyword>
<dbReference type="SUPFAM" id="SSF47473">
    <property type="entry name" value="EF-hand"/>
    <property type="match status" value="2"/>
</dbReference>
<proteinExistence type="predicted"/>
<comment type="subcellular location">
    <subcellularLocation>
        <location evidence="1">Endoplasmic reticulum lumen</location>
    </subcellularLocation>
</comment>
<keyword evidence="8" id="KW-0143">Chaperone</keyword>
<dbReference type="PANTHER" id="PTHR10827:SF95">
    <property type="entry name" value="LD34388P"/>
    <property type="match status" value="1"/>
</dbReference>
<evidence type="ECO:0000256" key="13">
    <source>
        <dbReference type="SAM" id="SignalP"/>
    </source>
</evidence>
<dbReference type="CDD" id="cd16227">
    <property type="entry name" value="EFh_CREC_RCN2_like"/>
    <property type="match status" value="1"/>
</dbReference>